<proteinExistence type="predicted"/>
<evidence type="ECO:0000313" key="2">
    <source>
        <dbReference type="EMBL" id="RXJ45985.1"/>
    </source>
</evidence>
<dbReference type="EMBL" id="SDDZ01000009">
    <property type="protein sequence ID" value="RXJ45985.1"/>
    <property type="molecule type" value="Genomic_DNA"/>
</dbReference>
<protein>
    <submittedName>
        <fullName evidence="2">Uncharacterized protein</fullName>
    </submittedName>
</protein>
<comment type="caution">
    <text evidence="2">The sequence shown here is derived from an EMBL/GenBank/DDBJ whole genome shotgun (WGS) entry which is preliminary data.</text>
</comment>
<dbReference type="Proteomes" id="UP000289792">
    <property type="component" value="Unassembled WGS sequence"/>
</dbReference>
<accession>A0A4Q0XDP8</accession>
<sequence length="135" mass="15338">MNNTTKEFVLKYGIPTLAVIVIAVHLFLVNTKNLSKWKGGGYGMYTELHYFGNQIYIPGMSLDSLLKDNQEMKKTLSCLMVMPNIDNLNKAGQLILKTTQKDSIHVQIWKPIVNSKNGHYSRVLIDEVYLKTTGF</sequence>
<evidence type="ECO:0000313" key="3">
    <source>
        <dbReference type="Proteomes" id="UP000289792"/>
    </source>
</evidence>
<evidence type="ECO:0000256" key="1">
    <source>
        <dbReference type="SAM" id="Phobius"/>
    </source>
</evidence>
<gene>
    <name evidence="2" type="ORF">ESZ48_14340</name>
</gene>
<organism evidence="2 3">
    <name type="scientific">Gelidibacter gilvus</name>
    <dbReference type="NCBI Taxonomy" id="59602"/>
    <lineage>
        <taxon>Bacteria</taxon>
        <taxon>Pseudomonadati</taxon>
        <taxon>Bacteroidota</taxon>
        <taxon>Flavobacteriia</taxon>
        <taxon>Flavobacteriales</taxon>
        <taxon>Flavobacteriaceae</taxon>
        <taxon>Gelidibacter</taxon>
    </lineage>
</organism>
<reference evidence="2 3" key="1">
    <citation type="submission" date="2019-01" db="EMBL/GenBank/DDBJ databases">
        <title>Genome sequence of the Antarctic species Gelidibacter gilvus ACAM 158(T).</title>
        <authorList>
            <person name="Bowman J.P."/>
        </authorList>
    </citation>
    <scope>NUCLEOTIDE SEQUENCE [LARGE SCALE GENOMIC DNA]</scope>
    <source>
        <strain evidence="2 3">IC158</strain>
    </source>
</reference>
<name>A0A4Q0XDP8_9FLAO</name>
<dbReference type="AlphaFoldDB" id="A0A4Q0XDP8"/>
<dbReference type="RefSeq" id="WP_129018187.1">
    <property type="nucleotide sequence ID" value="NZ_SDDZ01000009.1"/>
</dbReference>
<keyword evidence="3" id="KW-1185">Reference proteome</keyword>
<feature type="transmembrane region" description="Helical" evidence="1">
    <location>
        <begin position="12"/>
        <end position="29"/>
    </location>
</feature>
<dbReference type="OrthoDB" id="1447920at2"/>
<keyword evidence="1" id="KW-0472">Membrane</keyword>
<keyword evidence="1" id="KW-0812">Transmembrane</keyword>
<keyword evidence="1" id="KW-1133">Transmembrane helix</keyword>